<evidence type="ECO:0000256" key="4">
    <source>
        <dbReference type="SAM" id="MobiDB-lite"/>
    </source>
</evidence>
<comment type="similarity">
    <text evidence="1">Belongs to the peptidase C48 family.</text>
</comment>
<dbReference type="AlphaFoldDB" id="A0A061G0P8"/>
<dbReference type="InterPro" id="IPR015410">
    <property type="entry name" value="DUF1985"/>
</dbReference>
<name>A0A061G0P8_THECC</name>
<dbReference type="GO" id="GO:0008234">
    <property type="term" value="F:cysteine-type peptidase activity"/>
    <property type="evidence" value="ECO:0007669"/>
    <property type="project" value="InterPro"/>
</dbReference>
<dbReference type="InterPro" id="IPR003653">
    <property type="entry name" value="Peptidase_C48_C"/>
</dbReference>
<dbReference type="Proteomes" id="UP000026915">
    <property type="component" value="Chromosome 3"/>
</dbReference>
<feature type="region of interest" description="Disordered" evidence="4">
    <location>
        <begin position="484"/>
        <end position="529"/>
    </location>
</feature>
<keyword evidence="3" id="KW-0378">Hydrolase</keyword>
<dbReference type="SUPFAM" id="SSF54001">
    <property type="entry name" value="Cysteine proteinases"/>
    <property type="match status" value="1"/>
</dbReference>
<dbReference type="EMBL" id="CM001881">
    <property type="protein sequence ID" value="EOY22973.1"/>
    <property type="molecule type" value="Genomic_DNA"/>
</dbReference>
<dbReference type="Gramene" id="EOY22973">
    <property type="protein sequence ID" value="EOY22973"/>
    <property type="gene ID" value="TCM_014994"/>
</dbReference>
<dbReference type="PANTHER" id="PTHR48449:SF1">
    <property type="entry name" value="DUF1985 DOMAIN-CONTAINING PROTEIN"/>
    <property type="match status" value="1"/>
</dbReference>
<sequence length="856" mass="97408">MEGICETLELRVGDTSWWECVTRTGVFEKALCKRNETTTPAKMSAMNEEIQHRQYEDLDSLLIVPREKWTFNVTINTHCKWSQLHYITKTLQQKGEYDPVKRTCFGMLLDVYPQGYFCVGLLHSIMICRITERQSMDHELWFAIGKSKARLSKQEFCLITELKFGPMLDVFRQPYEVAADGIHSRYWNGQDSVKLQALLDPFLGSNFQRPGDATKMALVLIANNVLFGQDYRRWVTPWLLSLVEDIDAWNVFPLGHYIWKLTLDYLLKRFEVPDLSVTKETRLRYNIYRFAWAMEAIPALQKIVAPSDPKDNVHPRMCRWDCNKKSKDFYKTIQKLESSDQLWALETLELTADEALLEYFVDLDVPLSESNEYLPIGHMEDRSDWGLGARQKKRSLKEKRASSGTKRMRTATALVDEMMDEGDDHGQGSEQSLDHGLAAPEPPTDPPQMQSGNDPSFTEARTSPQAPIDLVQPHIANEPAFTEVTTGPEAPIGSTLPQTVNEPAGGPSDGAGLEHDDADDGQHHEPGVDVDIDDDVLGADGEHVTHVDDVVEEAVAVVVTLYNRSYRFLSWSTPNAIEIRSLSPESSVVHHGTAEILDPTEWARLKMASKYMASPFVDPLVTRRDVRDKIVEDYEAFKKEESARRNVSILGDQGADFFITLEDPNEEMTSEHIDACLNLLCKRMTGPKSKLYTTRGCMVDTIFFVNTIRMLHIEFSTEDARAKMQISDELRGYAEGKRPTYTKKWEDVDFILAPCNVGGHWVVAKIDLVRWTIKVVDSAITSDAKDNGVHASQMTPLTTLMPFICHQVGYFNNIRRKRRDLMPMPLDIHLSKAKVHLQNDSVSCGMFMIRYIEHIL</sequence>
<accession>A0A061G0P8</accession>
<organism evidence="6 7">
    <name type="scientific">Theobroma cacao</name>
    <name type="common">Cacao</name>
    <name type="synonym">Cocoa</name>
    <dbReference type="NCBI Taxonomy" id="3641"/>
    <lineage>
        <taxon>Eukaryota</taxon>
        <taxon>Viridiplantae</taxon>
        <taxon>Streptophyta</taxon>
        <taxon>Embryophyta</taxon>
        <taxon>Tracheophyta</taxon>
        <taxon>Spermatophyta</taxon>
        <taxon>Magnoliopsida</taxon>
        <taxon>eudicotyledons</taxon>
        <taxon>Gunneridae</taxon>
        <taxon>Pentapetalae</taxon>
        <taxon>rosids</taxon>
        <taxon>malvids</taxon>
        <taxon>Malvales</taxon>
        <taxon>Malvaceae</taxon>
        <taxon>Byttnerioideae</taxon>
        <taxon>Theobroma</taxon>
    </lineage>
</organism>
<evidence type="ECO:0000259" key="5">
    <source>
        <dbReference type="PROSITE" id="PS50600"/>
    </source>
</evidence>
<dbReference type="PROSITE" id="PS50600">
    <property type="entry name" value="ULP_PROTEASE"/>
    <property type="match status" value="1"/>
</dbReference>
<protein>
    <recommendedName>
        <fullName evidence="5">Ubiquitin-like protease family profile domain-containing protein</fullName>
    </recommendedName>
</protein>
<evidence type="ECO:0000256" key="2">
    <source>
        <dbReference type="ARBA" id="ARBA00022670"/>
    </source>
</evidence>
<feature type="compositionally biased region" description="Basic and acidic residues" evidence="4">
    <location>
        <begin position="512"/>
        <end position="527"/>
    </location>
</feature>
<gene>
    <name evidence="6" type="ORF">TCM_014994</name>
</gene>
<dbReference type="Pfam" id="PF02902">
    <property type="entry name" value="Peptidase_C48"/>
    <property type="match status" value="1"/>
</dbReference>
<dbReference type="InterPro" id="IPR038765">
    <property type="entry name" value="Papain-like_cys_pep_sf"/>
</dbReference>
<keyword evidence="7" id="KW-1185">Reference proteome</keyword>
<reference evidence="6 7" key="1">
    <citation type="journal article" date="2013" name="Genome Biol.">
        <title>The genome sequence of the most widely cultivated cacao type and its use to identify candidate genes regulating pod color.</title>
        <authorList>
            <person name="Motamayor J.C."/>
            <person name="Mockaitis K."/>
            <person name="Schmutz J."/>
            <person name="Haiminen N."/>
            <person name="Iii D.L."/>
            <person name="Cornejo O."/>
            <person name="Findley S.D."/>
            <person name="Zheng P."/>
            <person name="Utro F."/>
            <person name="Royaert S."/>
            <person name="Saski C."/>
            <person name="Jenkins J."/>
            <person name="Podicheti R."/>
            <person name="Zhao M."/>
            <person name="Scheffler B.E."/>
            <person name="Stack J.C."/>
            <person name="Feltus F.A."/>
            <person name="Mustiga G.M."/>
            <person name="Amores F."/>
            <person name="Phillips W."/>
            <person name="Marelli J.P."/>
            <person name="May G.D."/>
            <person name="Shapiro H."/>
            <person name="Ma J."/>
            <person name="Bustamante C.D."/>
            <person name="Schnell R.J."/>
            <person name="Main D."/>
            <person name="Gilbert D."/>
            <person name="Parida L."/>
            <person name="Kuhn D.N."/>
        </authorList>
    </citation>
    <scope>NUCLEOTIDE SEQUENCE [LARGE SCALE GENOMIC DNA]</scope>
    <source>
        <strain evidence="7">cv. Matina 1-6</strain>
    </source>
</reference>
<evidence type="ECO:0000256" key="1">
    <source>
        <dbReference type="ARBA" id="ARBA00005234"/>
    </source>
</evidence>
<proteinExistence type="inferred from homology"/>
<evidence type="ECO:0000313" key="6">
    <source>
        <dbReference type="EMBL" id="EOY22973.1"/>
    </source>
</evidence>
<dbReference type="eggNOG" id="ENOG502S6E9">
    <property type="taxonomic scope" value="Eukaryota"/>
</dbReference>
<dbReference type="InParanoid" id="A0A061G0P8"/>
<feature type="compositionally biased region" description="Polar residues" evidence="4">
    <location>
        <begin position="447"/>
        <end position="461"/>
    </location>
</feature>
<feature type="domain" description="Ubiquitin-like protease family profile" evidence="5">
    <location>
        <begin position="627"/>
        <end position="855"/>
    </location>
</feature>
<dbReference type="Pfam" id="PF09331">
    <property type="entry name" value="DUF1985"/>
    <property type="match status" value="1"/>
</dbReference>
<dbReference type="OMA" id="ICRITER"/>
<keyword evidence="2" id="KW-0645">Protease</keyword>
<evidence type="ECO:0000313" key="7">
    <source>
        <dbReference type="Proteomes" id="UP000026915"/>
    </source>
</evidence>
<feature type="region of interest" description="Disordered" evidence="4">
    <location>
        <begin position="385"/>
        <end position="461"/>
    </location>
</feature>
<dbReference type="Gene3D" id="3.40.395.10">
    <property type="entry name" value="Adenoviral Proteinase, Chain A"/>
    <property type="match status" value="1"/>
</dbReference>
<dbReference type="HOGENOM" id="CLU_022689_0_0_1"/>
<dbReference type="PANTHER" id="PTHR48449">
    <property type="entry name" value="DUF1985 DOMAIN-CONTAINING PROTEIN"/>
    <property type="match status" value="1"/>
</dbReference>
<evidence type="ECO:0000256" key="3">
    <source>
        <dbReference type="ARBA" id="ARBA00022801"/>
    </source>
</evidence>
<dbReference type="GO" id="GO:0006508">
    <property type="term" value="P:proteolysis"/>
    <property type="evidence" value="ECO:0007669"/>
    <property type="project" value="UniProtKB-KW"/>
</dbReference>